<dbReference type="AlphaFoldDB" id="A0A6G7VFA6"/>
<sequence>MGGEESFAHVAQHDADFTEPKGNVIEKLLPANRPCLILMDEVLNYVSTYRDRGWHNKLYNSSRRCPRRSTGATTRCWWVRSRRRNCPTRTRMRRISSA</sequence>
<organism evidence="1 2">
    <name type="scientific">Caldichromatium japonicum</name>
    <dbReference type="NCBI Taxonomy" id="2699430"/>
    <lineage>
        <taxon>Bacteria</taxon>
        <taxon>Pseudomonadati</taxon>
        <taxon>Pseudomonadota</taxon>
        <taxon>Gammaproteobacteria</taxon>
        <taxon>Chromatiales</taxon>
        <taxon>Chromatiaceae</taxon>
        <taxon>Caldichromatium</taxon>
    </lineage>
</organism>
<proteinExistence type="predicted"/>
<name>A0A6G7VFA6_9GAMM</name>
<evidence type="ECO:0000313" key="1">
    <source>
        <dbReference type="EMBL" id="QIK38538.1"/>
    </source>
</evidence>
<dbReference type="RefSeq" id="WP_166271323.1">
    <property type="nucleotide sequence ID" value="NZ_CP048029.1"/>
</dbReference>
<protein>
    <submittedName>
        <fullName evidence="1">Uncharacterized protein</fullName>
    </submittedName>
</protein>
<dbReference type="Proteomes" id="UP000502699">
    <property type="component" value="Chromosome"/>
</dbReference>
<keyword evidence="2" id="KW-1185">Reference proteome</keyword>
<evidence type="ECO:0000313" key="2">
    <source>
        <dbReference type="Proteomes" id="UP000502699"/>
    </source>
</evidence>
<accession>A0A6G7VFA6</accession>
<dbReference type="EMBL" id="CP048029">
    <property type="protein sequence ID" value="QIK38538.1"/>
    <property type="molecule type" value="Genomic_DNA"/>
</dbReference>
<dbReference type="KEGG" id="cjap:GWK36_11710"/>
<gene>
    <name evidence="1" type="ORF">GWK36_11710</name>
</gene>
<reference evidence="2" key="1">
    <citation type="submission" date="2020-01" db="EMBL/GenBank/DDBJ databases">
        <title>Caldichromatium gen. nov., sp. nov., a thermophilic purple sulfur bacterium member of the family Chromatiaceae isolated from Nakabusa hot spring, Japan.</title>
        <authorList>
            <person name="Saini M.K."/>
            <person name="Hanada S."/>
            <person name="Tank M."/>
        </authorList>
    </citation>
    <scope>NUCLEOTIDE SEQUENCE [LARGE SCALE GENOMIC DNA]</scope>
    <source>
        <strain evidence="2">No.7</strain>
    </source>
</reference>